<dbReference type="InterPro" id="IPR019734">
    <property type="entry name" value="TPR_rpt"/>
</dbReference>
<feature type="signal peptide" evidence="3">
    <location>
        <begin position="1"/>
        <end position="17"/>
    </location>
</feature>
<evidence type="ECO:0000313" key="4">
    <source>
        <dbReference type="EMBL" id="MCW1912434.1"/>
    </source>
</evidence>
<dbReference type="PANTHER" id="PTHR44943">
    <property type="entry name" value="CELLULOSE SYNTHASE OPERON PROTEIN C"/>
    <property type="match status" value="1"/>
</dbReference>
<keyword evidence="1" id="KW-0677">Repeat</keyword>
<dbReference type="InterPro" id="IPR051685">
    <property type="entry name" value="Ycf3/AcsC/BcsC/TPR_MFPF"/>
</dbReference>
<dbReference type="RefSeq" id="WP_264510818.1">
    <property type="nucleotide sequence ID" value="NZ_JAPDDR010000001.1"/>
</dbReference>
<keyword evidence="2" id="KW-0802">TPR repeat</keyword>
<dbReference type="Pfam" id="PF13432">
    <property type="entry name" value="TPR_16"/>
    <property type="match status" value="4"/>
</dbReference>
<dbReference type="PANTHER" id="PTHR44943:SF4">
    <property type="entry name" value="TPR REPEAT-CONTAINING PROTEIN MJ0798"/>
    <property type="match status" value="1"/>
</dbReference>
<dbReference type="SMART" id="SM00028">
    <property type="entry name" value="TPR"/>
    <property type="match status" value="10"/>
</dbReference>
<evidence type="ECO:0000313" key="5">
    <source>
        <dbReference type="Proteomes" id="UP001165653"/>
    </source>
</evidence>
<feature type="chain" id="PRO_5047254910" evidence="3">
    <location>
        <begin position="18"/>
        <end position="796"/>
    </location>
</feature>
<proteinExistence type="predicted"/>
<sequence>MTIRLLLCLAAAGTAVAQEEPAPPKAEPVNPALEGNAGQDWYERGKNLYDSAKATANEGQRKEIYGRAVEVLSGYLGQFANHPNADAASWYLGESHAALGKEESARKCYREIVKRGGKSPFTMVAANRLAVEHYKKKEFAQAAPLYELMAEAASTPGDRLKGRYFAAVAYDHVKDGNAKAAANYREVLADKSKDNSFRTASQLALGRILTNDGKLEEALPYLEEAAGAGSAAEVRGPAALQAAAVAAKLGKEDVSAKYLELVLKTPGMEGSRENARFALMAAHFDRKDFAKVLEIYKADPAAGTSEQDARRLMLAARSSYELKQYEEAARLFNEVEKHPAGGAWAYEASYLRLLSAYRGKGSHDMAEVDAFLNRYQKDHAEDPKIHTALLIKAEALLEAKKPEEAAKAYRAINAELVSGENRAGMLYNRARCLKEIGDLKGALKSFDDFIAGFPKEKRLPQALFSRALTHQAAGNTAKAVADFDALIASEGPDELKATAYFESGEILAKEEKLPEMIVRYRGFLEKFPKASSERRALASYRVAWALVKSEQVKEALPLAELSRELDPKTYAKPAGLMIAAGHYSLQDAKATGDEIDRAIKEGYDAELPPALVTWAGTQAFQAKGYERAATYLQMVADPKQAASTPKAVWRMLGKAQLETGNPEPALASLDHALAAEEHPTLKTEIMVEKGKALLALKRADEALAIAGEAQDLRPQGRANMEVRLLLGDAYMLKKDPAKANEAYVVAVTFADPNDRELTPLAYHHLARSLEAVGKTADAEKYRKELKEKFPEWKAPE</sequence>
<protein>
    <submittedName>
        <fullName evidence="4">Tetratricopeptide repeat protein</fullName>
    </submittedName>
</protein>
<accession>A0ABT3FYX3</accession>
<evidence type="ECO:0000256" key="3">
    <source>
        <dbReference type="SAM" id="SignalP"/>
    </source>
</evidence>
<keyword evidence="5" id="KW-1185">Reference proteome</keyword>
<dbReference type="EMBL" id="JAPDDR010000001">
    <property type="protein sequence ID" value="MCW1912434.1"/>
    <property type="molecule type" value="Genomic_DNA"/>
</dbReference>
<gene>
    <name evidence="4" type="ORF">OJ996_02545</name>
</gene>
<dbReference type="Proteomes" id="UP001165653">
    <property type="component" value="Unassembled WGS sequence"/>
</dbReference>
<reference evidence="4" key="1">
    <citation type="submission" date="2022-10" db="EMBL/GenBank/DDBJ databases">
        <title>Luteolibacter sp. GHJ8, whole genome shotgun sequencing project.</title>
        <authorList>
            <person name="Zhao G."/>
            <person name="Shen L."/>
        </authorList>
    </citation>
    <scope>NUCLEOTIDE SEQUENCE</scope>
    <source>
        <strain evidence="4">GHJ8</strain>
    </source>
</reference>
<organism evidence="4 5">
    <name type="scientific">Luteolibacter rhizosphaerae</name>
    <dbReference type="NCBI Taxonomy" id="2989719"/>
    <lineage>
        <taxon>Bacteria</taxon>
        <taxon>Pseudomonadati</taxon>
        <taxon>Verrucomicrobiota</taxon>
        <taxon>Verrucomicrobiia</taxon>
        <taxon>Verrucomicrobiales</taxon>
        <taxon>Verrucomicrobiaceae</taxon>
        <taxon>Luteolibacter</taxon>
    </lineage>
</organism>
<evidence type="ECO:0000256" key="2">
    <source>
        <dbReference type="ARBA" id="ARBA00022803"/>
    </source>
</evidence>
<dbReference type="SUPFAM" id="SSF48452">
    <property type="entry name" value="TPR-like"/>
    <property type="match status" value="4"/>
</dbReference>
<name>A0ABT3FYX3_9BACT</name>
<keyword evidence="3" id="KW-0732">Signal</keyword>
<comment type="caution">
    <text evidence="4">The sequence shown here is derived from an EMBL/GenBank/DDBJ whole genome shotgun (WGS) entry which is preliminary data.</text>
</comment>
<dbReference type="InterPro" id="IPR011990">
    <property type="entry name" value="TPR-like_helical_dom_sf"/>
</dbReference>
<dbReference type="Gene3D" id="1.25.40.10">
    <property type="entry name" value="Tetratricopeptide repeat domain"/>
    <property type="match status" value="4"/>
</dbReference>
<evidence type="ECO:0000256" key="1">
    <source>
        <dbReference type="ARBA" id="ARBA00022737"/>
    </source>
</evidence>